<dbReference type="EMBL" id="JAJUBB010000001">
    <property type="protein sequence ID" value="MDD1779983.1"/>
    <property type="molecule type" value="Genomic_DNA"/>
</dbReference>
<keyword evidence="1" id="KW-0812">Transmembrane</keyword>
<keyword evidence="3" id="KW-1185">Reference proteome</keyword>
<evidence type="ECO:0008006" key="4">
    <source>
        <dbReference type="Google" id="ProtNLM"/>
    </source>
</evidence>
<proteinExistence type="predicted"/>
<feature type="transmembrane region" description="Helical" evidence="1">
    <location>
        <begin position="63"/>
        <end position="81"/>
    </location>
</feature>
<accession>A0ABT5QG79</accession>
<evidence type="ECO:0000313" key="2">
    <source>
        <dbReference type="EMBL" id="MDD1779983.1"/>
    </source>
</evidence>
<protein>
    <recommendedName>
        <fullName evidence="4">PH domain-containing protein</fullName>
    </recommendedName>
</protein>
<keyword evidence="1" id="KW-0472">Membrane</keyword>
<feature type="transmembrane region" description="Helical" evidence="1">
    <location>
        <begin position="33"/>
        <end position="57"/>
    </location>
</feature>
<dbReference type="RefSeq" id="WP_274139852.1">
    <property type="nucleotide sequence ID" value="NZ_JAJUBB010000001.1"/>
</dbReference>
<organism evidence="2 3">
    <name type="scientific">Enterovibrio qingdaonensis</name>
    <dbReference type="NCBI Taxonomy" id="2899818"/>
    <lineage>
        <taxon>Bacteria</taxon>
        <taxon>Pseudomonadati</taxon>
        <taxon>Pseudomonadota</taxon>
        <taxon>Gammaproteobacteria</taxon>
        <taxon>Vibrionales</taxon>
        <taxon>Vibrionaceae</taxon>
        <taxon>Enterovibrio</taxon>
    </lineage>
</organism>
<evidence type="ECO:0000313" key="3">
    <source>
        <dbReference type="Proteomes" id="UP001149821"/>
    </source>
</evidence>
<sequence>MDIAYRDLYWGSRYHLKQNKQGQFYLVGVKQKIFSVFGIVSLIPFSSSIVMAVVSSVKGTGDTYFFIGTAIFFSLLSFVLLSRREHYIFSQHRVARCSGWRGLPLSEITFWPLSDCTLTVTPIVEHKNGCWLELSVKGERVWRNSVGNFEQTSDLAIFLWQQHKIEIMDSVSAWPNTVPLRASAPNTVSEGANTECWEYEIKGSLWRLIWVFPVTFVVAIGLYLVNALGS</sequence>
<keyword evidence="1" id="KW-1133">Transmembrane helix</keyword>
<comment type="caution">
    <text evidence="2">The sequence shown here is derived from an EMBL/GenBank/DDBJ whole genome shotgun (WGS) entry which is preliminary data.</text>
</comment>
<reference evidence="2" key="1">
    <citation type="submission" date="2021-12" db="EMBL/GenBank/DDBJ databases">
        <title>Enterovibrio ZSDZ35 sp. nov. and Enterovibrio ZSDZ42 sp. nov., isolated from coastal seawater in Qingdao.</title>
        <authorList>
            <person name="Zhang P."/>
        </authorList>
    </citation>
    <scope>NUCLEOTIDE SEQUENCE</scope>
    <source>
        <strain evidence="2">ZSDZ35</strain>
    </source>
</reference>
<evidence type="ECO:0000256" key="1">
    <source>
        <dbReference type="SAM" id="Phobius"/>
    </source>
</evidence>
<dbReference type="Proteomes" id="UP001149821">
    <property type="component" value="Unassembled WGS sequence"/>
</dbReference>
<feature type="transmembrane region" description="Helical" evidence="1">
    <location>
        <begin position="208"/>
        <end position="228"/>
    </location>
</feature>
<name>A0ABT5QG79_9GAMM</name>
<gene>
    <name evidence="2" type="ORF">LRP49_02120</name>
</gene>